<dbReference type="EMBL" id="AF246790">
    <property type="protein sequence ID" value="AAG15002.1"/>
    <property type="molecule type" value="Genomic_DNA"/>
</dbReference>
<organism evidence="1">
    <name type="scientific">Dengue virus type 2</name>
    <name type="common">DENV-2</name>
    <dbReference type="NCBI Taxonomy" id="11060"/>
    <lineage>
        <taxon>Viruses</taxon>
        <taxon>Riboviria</taxon>
        <taxon>Orthornavirae</taxon>
        <taxon>Kitrinoviricota</taxon>
        <taxon>Flasuviricetes</taxon>
        <taxon>Amarillovirales</taxon>
        <taxon>Flaviviridae</taxon>
        <taxon>Orthoflavivirus</taxon>
        <taxon>Orthoflavivirus denguei</taxon>
        <taxon>Dengue virus</taxon>
    </lineage>
</organism>
<reference evidence="1" key="1">
    <citation type="journal article" date="2001" name="Virus Res.">
        <title>Phylogenetic analysis of Brazilian Flavivirus using nucleotide sequences of parts of NS5 gene and 3' non-coding regions.</title>
        <authorList>
            <person name="Batista W.C."/>
            <person name="Kashima S."/>
            <person name="Marques A.C."/>
            <person name="Figueiredo L.T."/>
        </authorList>
    </citation>
    <scope>NUCLEOTIDE SEQUENCE</scope>
    <source>
        <strain evidence="1">SP H 125367</strain>
    </source>
</reference>
<accession>Q9E6H2</accession>
<name>Q9E6H2_DENV2</name>
<evidence type="ECO:0000313" key="1">
    <source>
        <dbReference type="EMBL" id="AAG15002.1"/>
    </source>
</evidence>
<feature type="non-terminal residue" evidence="1">
    <location>
        <position position="1"/>
    </location>
</feature>
<proteinExistence type="predicted"/>
<protein>
    <submittedName>
        <fullName evidence="1">NS5</fullName>
    </submittedName>
</protein>
<sequence>SRATWAKNIQTAINQVRSLIGNEEYTDLQKRFRREEEEAGVLW</sequence>